<dbReference type="OrthoDB" id="5513447at2759"/>
<accession>A0A9W8ICL9</accession>
<organism evidence="2 3">
    <name type="scientific">Coemansia brasiliensis</name>
    <dbReference type="NCBI Taxonomy" id="2650707"/>
    <lineage>
        <taxon>Eukaryota</taxon>
        <taxon>Fungi</taxon>
        <taxon>Fungi incertae sedis</taxon>
        <taxon>Zoopagomycota</taxon>
        <taxon>Kickxellomycotina</taxon>
        <taxon>Kickxellomycetes</taxon>
        <taxon>Kickxellales</taxon>
        <taxon>Kickxellaceae</taxon>
        <taxon>Coemansia</taxon>
    </lineage>
</organism>
<dbReference type="AlphaFoldDB" id="A0A9W8ICL9"/>
<keyword evidence="3" id="KW-1185">Reference proteome</keyword>
<feature type="region of interest" description="Disordered" evidence="1">
    <location>
        <begin position="1"/>
        <end position="92"/>
    </location>
</feature>
<reference evidence="2" key="1">
    <citation type="submission" date="2022-07" db="EMBL/GenBank/DDBJ databases">
        <title>Phylogenomic reconstructions and comparative analyses of Kickxellomycotina fungi.</title>
        <authorList>
            <person name="Reynolds N.K."/>
            <person name="Stajich J.E."/>
            <person name="Barry K."/>
            <person name="Grigoriev I.V."/>
            <person name="Crous P."/>
            <person name="Smith M.E."/>
        </authorList>
    </citation>
    <scope>NUCLEOTIDE SEQUENCE</scope>
    <source>
        <strain evidence="2">NRRL 1566</strain>
    </source>
</reference>
<gene>
    <name evidence="2" type="ORF">IWW36_002912</name>
</gene>
<evidence type="ECO:0000256" key="1">
    <source>
        <dbReference type="SAM" id="MobiDB-lite"/>
    </source>
</evidence>
<proteinExistence type="predicted"/>
<dbReference type="EMBL" id="JANBUW010000110">
    <property type="protein sequence ID" value="KAJ2849056.1"/>
    <property type="molecule type" value="Genomic_DNA"/>
</dbReference>
<feature type="compositionally biased region" description="Polar residues" evidence="1">
    <location>
        <begin position="55"/>
        <end position="73"/>
    </location>
</feature>
<sequence length="296" mass="32354">MTTTRRNFMDEDEPPAYTELPGAQEESLDAGAGAPIVRTRPPHLVVNPSDPRSMFSRNYHANSLNNSSSTSPRRSGAAIPGPVPMSPRLPPRRQAGYEQMETALHSSPRTYTSLPHIRHTNTHSYPLDHIYSSLRNNQNTVRVVNGVSPSLGSRWHSAGGSSSVIQTAFCSRCQNTGWLFYKVPCSCPVGKAVKSSHPRFHSSLLGFIDDLLGPVQQPYPSYINTDPSLSGPSGRREAPYLQYVPGPGSPCPNCMGQSYFRNSDARNTPAGRDVRGRLGRTPPPCNVCVDRGRISL</sequence>
<name>A0A9W8ICL9_9FUNG</name>
<evidence type="ECO:0000313" key="2">
    <source>
        <dbReference type="EMBL" id="KAJ2849056.1"/>
    </source>
</evidence>
<dbReference type="Proteomes" id="UP001139887">
    <property type="component" value="Unassembled WGS sequence"/>
</dbReference>
<protein>
    <submittedName>
        <fullName evidence="2">Uncharacterized protein</fullName>
    </submittedName>
</protein>
<evidence type="ECO:0000313" key="3">
    <source>
        <dbReference type="Proteomes" id="UP001139887"/>
    </source>
</evidence>
<comment type="caution">
    <text evidence="2">The sequence shown here is derived from an EMBL/GenBank/DDBJ whole genome shotgun (WGS) entry which is preliminary data.</text>
</comment>